<comment type="caution">
    <text evidence="1">The sequence shown here is derived from an EMBL/GenBank/DDBJ whole genome shotgun (WGS) entry which is preliminary data.</text>
</comment>
<sequence length="252" mass="27675">MRFVPLIAFFTSFAHGLLGQTVAPGTPEKIDSDFRVAGGRAISLLDKTLEKECTAVAAKLTAQNDAESAAQISAQVRLRLEGTEVTKPHWAVAKLFQQYERARAAALRPHQDAAIERLNDLLKGSAGKDLTTVVKIGQMKTSIESGNVKPSQEKLSPVRFMNKHKLAKNWGYYTSPDYGVRYGVVTLEEDGTCLIKAAAEATGRWEPTEDPKVLQVTLKTKDDDAETTTLILVDESHATMMRASGQRYLRAL</sequence>
<dbReference type="Proteomes" id="UP001499852">
    <property type="component" value="Unassembled WGS sequence"/>
</dbReference>
<gene>
    <name evidence="1" type="ORF">GCM10023213_28310</name>
</gene>
<evidence type="ECO:0008006" key="3">
    <source>
        <dbReference type="Google" id="ProtNLM"/>
    </source>
</evidence>
<dbReference type="RefSeq" id="WP_345737022.1">
    <property type="nucleotide sequence ID" value="NZ_BAABIA010000005.1"/>
</dbReference>
<dbReference type="EMBL" id="BAABIA010000005">
    <property type="protein sequence ID" value="GAA5142407.1"/>
    <property type="molecule type" value="Genomic_DNA"/>
</dbReference>
<evidence type="ECO:0000313" key="2">
    <source>
        <dbReference type="Proteomes" id="UP001499852"/>
    </source>
</evidence>
<reference evidence="2" key="1">
    <citation type="journal article" date="2019" name="Int. J. Syst. Evol. Microbiol.">
        <title>The Global Catalogue of Microorganisms (GCM) 10K type strain sequencing project: providing services to taxonomists for standard genome sequencing and annotation.</title>
        <authorList>
            <consortium name="The Broad Institute Genomics Platform"/>
            <consortium name="The Broad Institute Genome Sequencing Center for Infectious Disease"/>
            <person name="Wu L."/>
            <person name="Ma J."/>
        </authorList>
    </citation>
    <scope>NUCLEOTIDE SEQUENCE [LARGE SCALE GENOMIC DNA]</scope>
    <source>
        <strain evidence="2">JCM 18053</strain>
    </source>
</reference>
<proteinExistence type="predicted"/>
<evidence type="ECO:0000313" key="1">
    <source>
        <dbReference type="EMBL" id="GAA5142407.1"/>
    </source>
</evidence>
<accession>A0ABP9P939</accession>
<protein>
    <recommendedName>
        <fullName evidence="3">LPP20 lipoprotein</fullName>
    </recommendedName>
</protein>
<name>A0ABP9P939_9BACT</name>
<keyword evidence="2" id="KW-1185">Reference proteome</keyword>
<organism evidence="1 2">
    <name type="scientific">Prosthecobacter algae</name>
    <dbReference type="NCBI Taxonomy" id="1144682"/>
    <lineage>
        <taxon>Bacteria</taxon>
        <taxon>Pseudomonadati</taxon>
        <taxon>Verrucomicrobiota</taxon>
        <taxon>Verrucomicrobiia</taxon>
        <taxon>Verrucomicrobiales</taxon>
        <taxon>Verrucomicrobiaceae</taxon>
        <taxon>Prosthecobacter</taxon>
    </lineage>
</organism>